<protein>
    <submittedName>
        <fullName evidence="2">Uncharacterized protein</fullName>
    </submittedName>
</protein>
<accession>A0A7W7M142</accession>
<reference evidence="2 3" key="1">
    <citation type="submission" date="2020-08" db="EMBL/GenBank/DDBJ databases">
        <title>Genomic Encyclopedia of Type Strains, Phase III (KMG-III): the genomes of soil and plant-associated and newly described type strains.</title>
        <authorList>
            <person name="Whitman W."/>
        </authorList>
    </citation>
    <scope>NUCLEOTIDE SEQUENCE [LARGE SCALE GENOMIC DNA]</scope>
    <source>
        <strain evidence="2 3">CECT 3273</strain>
    </source>
</reference>
<evidence type="ECO:0000256" key="1">
    <source>
        <dbReference type="SAM" id="MobiDB-lite"/>
    </source>
</evidence>
<dbReference type="EMBL" id="JACHJI010000007">
    <property type="protein sequence ID" value="MBB4900205.1"/>
    <property type="molecule type" value="Genomic_DNA"/>
</dbReference>
<comment type="caution">
    <text evidence="2">The sequence shown here is derived from an EMBL/GenBank/DDBJ whole genome shotgun (WGS) entry which is preliminary data.</text>
</comment>
<sequence length="232" mass="25131">MLIEFPDPQLPAHELVLPPDDASRGESDTSATPPLAGRITLGGPTALRLTPDELSADPELARYAAAEAGRHAYHLVRLAVTFSPTPQRPRLEFAHVALNITSKPDEPAPVAHSMEPMRLSDPVEISRTRRLGPQLSLLGADASLGEIGRSVQYISHQPLVEALGLQSGAPAWEFRRTRAHELSGCHPLSLVVRTAADAVTEVTLTVSAGVRIPLLRRFTRRLPDPLRLEATL</sequence>
<evidence type="ECO:0000313" key="3">
    <source>
        <dbReference type="Proteomes" id="UP000579523"/>
    </source>
</evidence>
<gene>
    <name evidence="2" type="ORF">FHS37_004267</name>
</gene>
<name>A0A7W7M142_9ACTN</name>
<dbReference type="AlphaFoldDB" id="A0A7W7M142"/>
<feature type="region of interest" description="Disordered" evidence="1">
    <location>
        <begin position="1"/>
        <end position="42"/>
    </location>
</feature>
<proteinExistence type="predicted"/>
<keyword evidence="3" id="KW-1185">Reference proteome</keyword>
<organism evidence="2 3">
    <name type="scientific">Streptomyces griseomycini</name>
    <dbReference type="NCBI Taxonomy" id="66895"/>
    <lineage>
        <taxon>Bacteria</taxon>
        <taxon>Bacillati</taxon>
        <taxon>Actinomycetota</taxon>
        <taxon>Actinomycetes</taxon>
        <taxon>Kitasatosporales</taxon>
        <taxon>Streptomycetaceae</taxon>
        <taxon>Streptomyces</taxon>
    </lineage>
</organism>
<dbReference type="RefSeq" id="WP_184823582.1">
    <property type="nucleotide sequence ID" value="NZ_BMTK01000009.1"/>
</dbReference>
<evidence type="ECO:0000313" key="2">
    <source>
        <dbReference type="EMBL" id="MBB4900205.1"/>
    </source>
</evidence>
<dbReference type="Proteomes" id="UP000579523">
    <property type="component" value="Unassembled WGS sequence"/>
</dbReference>